<organism evidence="22 23">
    <name type="scientific">Candidatus Ichthyocystis hellenicum</name>
    <dbReference type="NCBI Taxonomy" id="1561003"/>
    <lineage>
        <taxon>Bacteria</taxon>
        <taxon>Pseudomonadati</taxon>
        <taxon>Pseudomonadota</taxon>
        <taxon>Betaproteobacteria</taxon>
        <taxon>Burkholderiales</taxon>
        <taxon>Candidatus Ichthyocystis</taxon>
    </lineage>
</organism>
<dbReference type="RefSeq" id="WP_092342180.1">
    <property type="nucleotide sequence ID" value="NZ_FLSL01000099.1"/>
</dbReference>
<protein>
    <recommendedName>
        <fullName evidence="17">peptidoglycan glycosyltransferase</fullName>
        <ecNumber evidence="17">2.4.99.28</ecNumber>
    </recommendedName>
</protein>
<gene>
    <name evidence="22" type="ORF">Ark11_0494</name>
</gene>
<dbReference type="InterPro" id="IPR036950">
    <property type="entry name" value="PBP_transglycosylase"/>
</dbReference>
<comment type="subcellular location">
    <subcellularLocation>
        <location evidence="1">Membrane</location>
    </subcellularLocation>
</comment>
<dbReference type="InterPro" id="IPR012338">
    <property type="entry name" value="Beta-lactam/transpept-like"/>
</dbReference>
<dbReference type="GO" id="GO:0006508">
    <property type="term" value="P:proteolysis"/>
    <property type="evidence" value="ECO:0007669"/>
    <property type="project" value="UniProtKB-KW"/>
</dbReference>
<dbReference type="STRING" id="1561003.Ark11_0494"/>
<dbReference type="NCBIfam" id="TIGR02074">
    <property type="entry name" value="PBP_1a_fam"/>
    <property type="match status" value="1"/>
</dbReference>
<dbReference type="EMBL" id="LN906597">
    <property type="protein sequence ID" value="CUT17339.1"/>
    <property type="molecule type" value="Genomic_DNA"/>
</dbReference>
<dbReference type="GO" id="GO:0009252">
    <property type="term" value="P:peptidoglycan biosynthetic process"/>
    <property type="evidence" value="ECO:0007669"/>
    <property type="project" value="UniProtKB-UniPathway"/>
</dbReference>
<evidence type="ECO:0000256" key="6">
    <source>
        <dbReference type="ARBA" id="ARBA00022670"/>
    </source>
</evidence>
<evidence type="ECO:0000256" key="3">
    <source>
        <dbReference type="ARBA" id="ARBA00007090"/>
    </source>
</evidence>
<evidence type="ECO:0000256" key="5">
    <source>
        <dbReference type="ARBA" id="ARBA00022645"/>
    </source>
</evidence>
<dbReference type="GO" id="GO:0008360">
    <property type="term" value="P:regulation of cell shape"/>
    <property type="evidence" value="ECO:0007669"/>
    <property type="project" value="UniProtKB-KW"/>
</dbReference>
<dbReference type="PATRIC" id="fig|1561003.3.peg.507"/>
<evidence type="ECO:0000256" key="9">
    <source>
        <dbReference type="ARBA" id="ARBA00022692"/>
    </source>
</evidence>
<dbReference type="SUPFAM" id="SSF56601">
    <property type="entry name" value="beta-lactamase/transpeptidase-like"/>
    <property type="match status" value="1"/>
</dbReference>
<evidence type="ECO:0000256" key="18">
    <source>
        <dbReference type="ARBA" id="ARBA00049902"/>
    </source>
</evidence>
<dbReference type="PANTHER" id="PTHR32282">
    <property type="entry name" value="BINDING PROTEIN TRANSPEPTIDASE, PUTATIVE-RELATED"/>
    <property type="match status" value="1"/>
</dbReference>
<evidence type="ECO:0000313" key="23">
    <source>
        <dbReference type="Proteomes" id="UP000198651"/>
    </source>
</evidence>
<dbReference type="UniPathway" id="UPA00219"/>
<keyword evidence="16" id="KW-0961">Cell wall biogenesis/degradation</keyword>
<keyword evidence="23" id="KW-1185">Reference proteome</keyword>
<dbReference type="GO" id="GO:0008658">
    <property type="term" value="F:penicillin binding"/>
    <property type="evidence" value="ECO:0007669"/>
    <property type="project" value="InterPro"/>
</dbReference>
<keyword evidence="15" id="KW-0511">Multifunctional enzyme</keyword>
<comment type="similarity">
    <text evidence="4">In the N-terminal section; belongs to the glycosyltransferase 51 family.</text>
</comment>
<evidence type="ECO:0000256" key="15">
    <source>
        <dbReference type="ARBA" id="ARBA00023268"/>
    </source>
</evidence>
<keyword evidence="12" id="KW-0573">Peptidoglycan synthesis</keyword>
<evidence type="ECO:0000256" key="10">
    <source>
        <dbReference type="ARBA" id="ARBA00022801"/>
    </source>
</evidence>
<dbReference type="GO" id="GO:0030288">
    <property type="term" value="C:outer membrane-bounded periplasmic space"/>
    <property type="evidence" value="ECO:0007669"/>
    <property type="project" value="TreeGrafter"/>
</dbReference>
<evidence type="ECO:0000256" key="2">
    <source>
        <dbReference type="ARBA" id="ARBA00004752"/>
    </source>
</evidence>
<name>A0A0S4M234_9BURK</name>
<dbReference type="InterPro" id="IPR001460">
    <property type="entry name" value="PCN-bd_Tpept"/>
</dbReference>
<sequence length="715" mass="79784">MKLLSALTTFVSCIVGISIALLLSFAIMVTVASKQLPSLDTLKNSSPEIPLRIFTADGSLIAEYGIKKRDIVPINRVPLLLRKAILAAEDDRFYKHPGVDLQGIIRAIVLNIEGKRLQGASTITMQVAKNFFFSPQRTYKRKFYEMLMAFNIDATLGKDQILELYINKIFLGNHSYGFAAAAEAYFGKTLNQLNLAEMALLAGLPKAPSTYNPITNLQRATVRQKYVLGRMLDLRYISPKQYMNALRQTIIISPYEQKYAVTANYVAEMARQFLYSEYGKDAYQKGFNVYTTISKNYQKIANQSLRHNLIEYTERHNFPGISGKINPGFSVKKQLAPFHNYAPLISAVVEKITDTSVSLLTRKGKKIEIIDAELERLQDDSNHFIVKRGDILYVRNIGNNTWRATGLPKVEGALVSENVYNGAIIALCGGFSESASAFNHVTQAWRQPGSSIKPMIYSAALAEGYTPETMIDDSPISFTAKETGSTAWTPRNFDKIFKGFIPVWQALAESRNVPSVRVLQFVGISKAKNMLEKFGLDSKKQPPYLTLVLGAGLATPWQMLQAYSIFARNGIKIKPYLIERITDFDKKVIFDAEQNIPAVEEVLSTKVSQYIDYMLRKVITDGTGKRALSIGRDDVAGKTGTTNDSIDAWFCGYAGNVATVTWVGFDSPQPLGKHEYGSQTALPIWIEYTKKALNERKLEGEKSFPTVVLNNPTEA</sequence>
<dbReference type="GO" id="GO:0004180">
    <property type="term" value="F:carboxypeptidase activity"/>
    <property type="evidence" value="ECO:0007669"/>
    <property type="project" value="UniProtKB-KW"/>
</dbReference>
<reference evidence="23" key="1">
    <citation type="submission" date="2015-11" db="EMBL/GenBank/DDBJ databases">
        <authorList>
            <person name="Seth-Smith H.M.B."/>
        </authorList>
    </citation>
    <scope>NUCLEOTIDE SEQUENCE [LARGE SCALE GENOMIC DNA]</scope>
    <source>
        <strain evidence="23">2013Ark11</strain>
    </source>
</reference>
<dbReference type="GO" id="GO:0016020">
    <property type="term" value="C:membrane"/>
    <property type="evidence" value="ECO:0007669"/>
    <property type="project" value="UniProtKB-SubCell"/>
</dbReference>
<comment type="pathway">
    <text evidence="19">Glycan biosynthesis.</text>
</comment>
<evidence type="ECO:0000256" key="19">
    <source>
        <dbReference type="ARBA" id="ARBA00060592"/>
    </source>
</evidence>
<proteinExistence type="inferred from homology"/>
<evidence type="ECO:0000259" key="20">
    <source>
        <dbReference type="Pfam" id="PF00905"/>
    </source>
</evidence>
<evidence type="ECO:0000256" key="16">
    <source>
        <dbReference type="ARBA" id="ARBA00023316"/>
    </source>
</evidence>
<dbReference type="OrthoDB" id="9766909at2"/>
<feature type="domain" description="Glycosyl transferase family 51" evidence="21">
    <location>
        <begin position="58"/>
        <end position="231"/>
    </location>
</feature>
<evidence type="ECO:0000259" key="21">
    <source>
        <dbReference type="Pfam" id="PF00912"/>
    </source>
</evidence>
<evidence type="ECO:0000256" key="13">
    <source>
        <dbReference type="ARBA" id="ARBA00022989"/>
    </source>
</evidence>
<dbReference type="GO" id="GO:0071555">
    <property type="term" value="P:cell wall organization"/>
    <property type="evidence" value="ECO:0007669"/>
    <property type="project" value="UniProtKB-KW"/>
</dbReference>
<keyword evidence="9" id="KW-0812">Transmembrane</keyword>
<dbReference type="FunFam" id="1.10.3810.10:FF:000003">
    <property type="entry name" value="Penicillin-binding protein 1a"/>
    <property type="match status" value="1"/>
</dbReference>
<dbReference type="Proteomes" id="UP000198651">
    <property type="component" value="Chromosome I"/>
</dbReference>
<keyword evidence="8" id="KW-0808">Transferase</keyword>
<comment type="catalytic activity">
    <reaction evidence="18">
        <text>[GlcNAc-(1-&gt;4)-Mur2Ac(oyl-L-Ala-gamma-D-Glu-L-Lys-D-Ala-D-Ala)](n)-di-trans,octa-cis-undecaprenyl diphosphate + beta-D-GlcNAc-(1-&gt;4)-Mur2Ac(oyl-L-Ala-gamma-D-Glu-L-Lys-D-Ala-D-Ala)-di-trans,octa-cis-undecaprenyl diphosphate = [GlcNAc-(1-&gt;4)-Mur2Ac(oyl-L-Ala-gamma-D-Glu-L-Lys-D-Ala-D-Ala)](n+1)-di-trans,octa-cis-undecaprenyl diphosphate + di-trans,octa-cis-undecaprenyl diphosphate + H(+)</text>
        <dbReference type="Rhea" id="RHEA:23708"/>
        <dbReference type="Rhea" id="RHEA-COMP:9602"/>
        <dbReference type="Rhea" id="RHEA-COMP:9603"/>
        <dbReference type="ChEBI" id="CHEBI:15378"/>
        <dbReference type="ChEBI" id="CHEBI:58405"/>
        <dbReference type="ChEBI" id="CHEBI:60033"/>
        <dbReference type="ChEBI" id="CHEBI:78435"/>
        <dbReference type="EC" id="2.4.99.28"/>
    </reaction>
</comment>
<evidence type="ECO:0000256" key="7">
    <source>
        <dbReference type="ARBA" id="ARBA00022676"/>
    </source>
</evidence>
<dbReference type="PANTHER" id="PTHR32282:SF27">
    <property type="entry name" value="PENICILLIN-BINDING PROTEIN 1A"/>
    <property type="match status" value="1"/>
</dbReference>
<keyword evidence="5" id="KW-0121">Carboxypeptidase</keyword>
<evidence type="ECO:0000256" key="8">
    <source>
        <dbReference type="ARBA" id="ARBA00022679"/>
    </source>
</evidence>
<feature type="domain" description="Penicillin-binding protein transpeptidase" evidence="20">
    <location>
        <begin position="417"/>
        <end position="655"/>
    </location>
</feature>
<keyword evidence="13" id="KW-1133">Transmembrane helix</keyword>
<accession>A0A0S4M234</accession>
<evidence type="ECO:0000256" key="11">
    <source>
        <dbReference type="ARBA" id="ARBA00022960"/>
    </source>
</evidence>
<dbReference type="AlphaFoldDB" id="A0A0S4M234"/>
<comment type="pathway">
    <text evidence="2">Cell wall biogenesis; peptidoglycan biosynthesis.</text>
</comment>
<dbReference type="InterPro" id="IPR023346">
    <property type="entry name" value="Lysozyme-like_dom_sf"/>
</dbReference>
<dbReference type="SUPFAM" id="SSF53955">
    <property type="entry name" value="Lysozyme-like"/>
    <property type="match status" value="1"/>
</dbReference>
<dbReference type="Gene3D" id="3.40.710.10">
    <property type="entry name" value="DD-peptidase/beta-lactamase superfamily"/>
    <property type="match status" value="2"/>
</dbReference>
<evidence type="ECO:0000256" key="4">
    <source>
        <dbReference type="ARBA" id="ARBA00007739"/>
    </source>
</evidence>
<evidence type="ECO:0000313" key="22">
    <source>
        <dbReference type="EMBL" id="CUT17339.1"/>
    </source>
</evidence>
<dbReference type="InterPro" id="IPR001264">
    <property type="entry name" value="Glyco_trans_51"/>
</dbReference>
<evidence type="ECO:0000256" key="14">
    <source>
        <dbReference type="ARBA" id="ARBA00023136"/>
    </source>
</evidence>
<dbReference type="Pfam" id="PF00912">
    <property type="entry name" value="Transgly"/>
    <property type="match status" value="1"/>
</dbReference>
<keyword evidence="11" id="KW-0133">Cell shape</keyword>
<keyword evidence="6" id="KW-0645">Protease</keyword>
<dbReference type="InterPro" id="IPR050396">
    <property type="entry name" value="Glycosyltr_51/Transpeptidase"/>
</dbReference>
<comment type="similarity">
    <text evidence="3">In the C-terminal section; belongs to the transpeptidase family.</text>
</comment>
<evidence type="ECO:0000256" key="1">
    <source>
        <dbReference type="ARBA" id="ARBA00004370"/>
    </source>
</evidence>
<dbReference type="EC" id="2.4.99.28" evidence="17"/>
<keyword evidence="14" id="KW-0472">Membrane</keyword>
<dbReference type="Gene3D" id="1.10.3810.10">
    <property type="entry name" value="Biosynthetic peptidoglycan transglycosylase-like"/>
    <property type="match status" value="1"/>
</dbReference>
<keyword evidence="7" id="KW-0328">Glycosyltransferase</keyword>
<dbReference type="GO" id="GO:0008955">
    <property type="term" value="F:peptidoglycan glycosyltransferase activity"/>
    <property type="evidence" value="ECO:0007669"/>
    <property type="project" value="UniProtKB-EC"/>
</dbReference>
<evidence type="ECO:0000256" key="17">
    <source>
        <dbReference type="ARBA" id="ARBA00044770"/>
    </source>
</evidence>
<keyword evidence="10" id="KW-0378">Hydrolase</keyword>
<evidence type="ECO:0000256" key="12">
    <source>
        <dbReference type="ARBA" id="ARBA00022984"/>
    </source>
</evidence>
<dbReference type="Pfam" id="PF00905">
    <property type="entry name" value="Transpeptidase"/>
    <property type="match status" value="1"/>
</dbReference>